<dbReference type="Gene3D" id="1.10.10.160">
    <property type="match status" value="1"/>
</dbReference>
<dbReference type="PANTHER" id="PTHR30591">
    <property type="entry name" value="RECBCD ENZYME SUBUNIT RECC"/>
    <property type="match status" value="1"/>
</dbReference>
<keyword evidence="5 10" id="KW-0347">Helicase</keyword>
<dbReference type="AlphaFoldDB" id="A0A1Y6D4V6"/>
<keyword evidence="7 10" id="KW-0067">ATP-binding</keyword>
<keyword evidence="4 10" id="KW-0378">Hydrolase</keyword>
<dbReference type="GO" id="GO:0009338">
    <property type="term" value="C:exodeoxyribonuclease V complex"/>
    <property type="evidence" value="ECO:0007669"/>
    <property type="project" value="InterPro"/>
</dbReference>
<comment type="miscellaneous">
    <text evidence="10">In the RecBCD complex, RecB has a slow 3'-5' helicase, an exonuclease activity and loads RecA onto ssDNA, RecD has a fast 5'-3' helicase activity, while RecC stimulates the ATPase and processivity of the RecB helicase and contributes to recognition of the Chi site.</text>
</comment>
<evidence type="ECO:0000256" key="10">
    <source>
        <dbReference type="HAMAP-Rule" id="MF_01486"/>
    </source>
</evidence>
<name>A0A1Y6D4V6_9GAMM</name>
<evidence type="ECO:0000313" key="13">
    <source>
        <dbReference type="Proteomes" id="UP000192923"/>
    </source>
</evidence>
<dbReference type="Gene3D" id="1.10.486.10">
    <property type="entry name" value="PCRA, domain 4"/>
    <property type="match status" value="1"/>
</dbReference>
<evidence type="ECO:0000256" key="5">
    <source>
        <dbReference type="ARBA" id="ARBA00022806"/>
    </source>
</evidence>
<gene>
    <name evidence="10" type="primary">recC</name>
    <name evidence="12" type="ORF">SAMN02949497_2334</name>
</gene>
<evidence type="ECO:0000259" key="11">
    <source>
        <dbReference type="Pfam" id="PF17946"/>
    </source>
</evidence>
<keyword evidence="2 10" id="KW-0547">Nucleotide-binding</keyword>
<evidence type="ECO:0000256" key="6">
    <source>
        <dbReference type="ARBA" id="ARBA00022839"/>
    </source>
</evidence>
<dbReference type="GO" id="GO:0003677">
    <property type="term" value="F:DNA binding"/>
    <property type="evidence" value="ECO:0007669"/>
    <property type="project" value="UniProtKB-UniRule"/>
</dbReference>
<evidence type="ECO:0000313" key="12">
    <source>
        <dbReference type="EMBL" id="SMF94995.1"/>
    </source>
</evidence>
<dbReference type="Pfam" id="PF17946">
    <property type="entry name" value="RecC_C"/>
    <property type="match status" value="1"/>
</dbReference>
<dbReference type="SUPFAM" id="SSF52980">
    <property type="entry name" value="Restriction endonuclease-like"/>
    <property type="match status" value="1"/>
</dbReference>
<dbReference type="RefSeq" id="WP_176225200.1">
    <property type="nucleotide sequence ID" value="NZ_FXAM01000001.1"/>
</dbReference>
<sequence length="1097" mass="122563">MLRLYQADKLEILAQLLAQQHRPPSSPFQPDVMVVQSLGMGRWISLRLADQLGICANVDFILPAAFIWELRRRLFGELPRRSPFATEVLTFRIMAWLDLPENLERAPRLAGYLQGGGELRRFHLAARIADVFDQYLMYREDWISAWENNQLLDLDGDEAWQALLWRDLVAGETAAHRARWMRQLLARIKAVGSGEKLPDRSRPALPERLSVFGVSALPPMFTELLKALGNYCDVALYTLNPCREYWGEIRDPREIGKLAGERRPEDLYLEVGHPLLASLGKQGREFFDALADTAQPDDHFDENPERDTLLHLLQADILELIDRKNTEKAEIAAADRSVQIHVCHSAMREVEVLRDHLLAWFDADPSLQPGDVAVLTPDIEKYTPYIEAVFAGSRTATRIPFSIADRGLAHRHPLLENFLSLLDLHESRFSADATLAHLEQPAILRRFGLSADDLPQIHAWARAVGARWGRDAAHKAAYELPETPRHTWRDAVQRLMLGYALPCEVAGSAPPLFEGAMPFDDIEGGRALILGGLAEFLETLFEWAERLKGERSPAEWAETLNLFIDRMFDPRGDDEAVLAQLRNHIDTLRDTAEQARFRDPLAARTVKSWLAGRLGKAAGTLGFLTGDVTFCAMVPMRSLPFRVIALLGLNYDTFPRNFHPPGFDLTSRHPRRGDRSRRLDDRYLFLETLLSARERLYLSYVGRGIRDNSELPPSPLVSELVDVAKQSAVLRLADGNPGDLAQHLVTVHPLQPFDPAYFKGDGRLPGFSTTWLDAARKIGRGEKNPVPLFEAELPEPEDEWRTLDPDSLVYFYSNPARYLLRRRLNLTLEEADAGFDIREPFALSYDARDTIRRDVLHALRQGRAGSSALAVAEAQGLLPHGPVGLVLHGRERSLVETFAPELLDGLDAPRLAPLPVELAADGLVLRGFLAGVSALGILEYGFDSPKPHQLVRLWLRHLLLCLAAPEGVEKRSVLRTPQKTIELGAVADATTELAQLLRTYAAGLRRPLPLFPKTSYTYAKALLAPSKKLAALDPAALREQALEQAQGVWAGSDFVGGEGGNAYYQAVYRTTDPLDGEFERLAVAVLGPLVLAMEQAG</sequence>
<evidence type="ECO:0000256" key="4">
    <source>
        <dbReference type="ARBA" id="ARBA00022801"/>
    </source>
</evidence>
<dbReference type="InterPro" id="IPR027417">
    <property type="entry name" value="P-loop_NTPase"/>
</dbReference>
<keyword evidence="9 10" id="KW-0234">DNA repair</keyword>
<protein>
    <recommendedName>
        <fullName evidence="10">RecBCD enzyme subunit RecC</fullName>
    </recommendedName>
    <alternativeName>
        <fullName evidence="10">Exonuclease V subunit RecC</fullName>
        <shortName evidence="10">ExoV subunit RecC</shortName>
    </alternativeName>
    <alternativeName>
        <fullName evidence="10">Helicase/nuclease RecBCD subunit RecC</fullName>
    </alternativeName>
</protein>
<evidence type="ECO:0000256" key="3">
    <source>
        <dbReference type="ARBA" id="ARBA00022763"/>
    </source>
</evidence>
<keyword evidence="3 10" id="KW-0227">DNA damage</keyword>
<dbReference type="InterPro" id="IPR041500">
    <property type="entry name" value="RecC_C"/>
</dbReference>
<dbReference type="GO" id="GO:0000724">
    <property type="term" value="P:double-strand break repair via homologous recombination"/>
    <property type="evidence" value="ECO:0007669"/>
    <property type="project" value="UniProtKB-UniRule"/>
</dbReference>
<dbReference type="NCBIfam" id="TIGR01450">
    <property type="entry name" value="recC"/>
    <property type="match status" value="1"/>
</dbReference>
<dbReference type="Gene3D" id="1.10.10.990">
    <property type="match status" value="1"/>
</dbReference>
<dbReference type="SUPFAM" id="SSF52540">
    <property type="entry name" value="P-loop containing nucleoside triphosphate hydrolases"/>
    <property type="match status" value="2"/>
</dbReference>
<dbReference type="Pfam" id="PF04257">
    <property type="entry name" value="Exonuc_V_gamma"/>
    <property type="match status" value="1"/>
</dbReference>
<dbReference type="Proteomes" id="UP000192923">
    <property type="component" value="Unassembled WGS sequence"/>
</dbReference>
<accession>A0A1Y6D4V6</accession>
<evidence type="ECO:0000256" key="8">
    <source>
        <dbReference type="ARBA" id="ARBA00023125"/>
    </source>
</evidence>
<keyword evidence="1 10" id="KW-0540">Nuclease</keyword>
<dbReference type="GO" id="GO:0003678">
    <property type="term" value="F:DNA helicase activity"/>
    <property type="evidence" value="ECO:0007669"/>
    <property type="project" value="UniProtKB-UniRule"/>
</dbReference>
<dbReference type="GO" id="GO:0005524">
    <property type="term" value="F:ATP binding"/>
    <property type="evidence" value="ECO:0007669"/>
    <property type="project" value="UniProtKB-UniRule"/>
</dbReference>
<comment type="function">
    <text evidence="10">A helicase/nuclease that prepares dsDNA breaks (DSB) for recombinational DNA repair. Binds to DSBs and unwinds DNA via a highly rapid and processive ATP-dependent bidirectional helicase activity. Unwinds dsDNA until it encounters a Chi (crossover hotspot instigator) sequence from the 3' direction. Cuts ssDNA a few nucleotides 3' to the Chi site. The properties and activities of the enzyme are changed at Chi. The Chi-altered holoenzyme produces a long 3'-ssDNA overhang and facilitates RecA-binding to the ssDNA for homologous DNA recombination and repair. Holoenzyme degrades any linearized DNA that is unable to undergo homologous recombination. In the holoenzyme this subunit recognizes the wild-type Chi sequence, and when added to isolated RecB increases its ATP-dependent helicase processivity.</text>
</comment>
<keyword evidence="8 10" id="KW-0238">DNA-binding</keyword>
<dbReference type="InterPro" id="IPR006697">
    <property type="entry name" value="RecC"/>
</dbReference>
<evidence type="ECO:0000256" key="1">
    <source>
        <dbReference type="ARBA" id="ARBA00022722"/>
    </source>
</evidence>
<keyword evidence="13" id="KW-1185">Reference proteome</keyword>
<dbReference type="Gene3D" id="3.40.50.300">
    <property type="entry name" value="P-loop containing nucleotide triphosphate hydrolases"/>
    <property type="match status" value="1"/>
</dbReference>
<dbReference type="EMBL" id="FXAM01000001">
    <property type="protein sequence ID" value="SMF94995.1"/>
    <property type="molecule type" value="Genomic_DNA"/>
</dbReference>
<dbReference type="STRING" id="1760988.SAMN02949497_2334"/>
<dbReference type="PIRSF" id="PIRSF000980">
    <property type="entry name" value="RecC"/>
    <property type="match status" value="1"/>
</dbReference>
<evidence type="ECO:0000256" key="2">
    <source>
        <dbReference type="ARBA" id="ARBA00022741"/>
    </source>
</evidence>
<dbReference type="PANTHER" id="PTHR30591:SF1">
    <property type="entry name" value="RECBCD ENZYME SUBUNIT RECC"/>
    <property type="match status" value="1"/>
</dbReference>
<organism evidence="12 13">
    <name type="scientific">Methylomagnum ishizawai</name>
    <dbReference type="NCBI Taxonomy" id="1760988"/>
    <lineage>
        <taxon>Bacteria</taxon>
        <taxon>Pseudomonadati</taxon>
        <taxon>Pseudomonadota</taxon>
        <taxon>Gammaproteobacteria</taxon>
        <taxon>Methylococcales</taxon>
        <taxon>Methylococcaceae</taxon>
        <taxon>Methylomagnum</taxon>
    </lineage>
</organism>
<dbReference type="GO" id="GO:0008854">
    <property type="term" value="F:exodeoxyribonuclease V activity"/>
    <property type="evidence" value="ECO:0007669"/>
    <property type="project" value="InterPro"/>
</dbReference>
<dbReference type="InterPro" id="IPR011335">
    <property type="entry name" value="Restrct_endonuc-II-like"/>
</dbReference>
<reference evidence="12 13" key="1">
    <citation type="submission" date="2016-12" db="EMBL/GenBank/DDBJ databases">
        <authorList>
            <person name="Song W.-J."/>
            <person name="Kurnit D.M."/>
        </authorList>
    </citation>
    <scope>NUCLEOTIDE SEQUENCE [LARGE SCALE GENOMIC DNA]</scope>
    <source>
        <strain evidence="12 13">175</strain>
    </source>
</reference>
<comment type="similarity">
    <text evidence="10">Belongs to the RecC family.</text>
</comment>
<evidence type="ECO:0000256" key="7">
    <source>
        <dbReference type="ARBA" id="ARBA00022840"/>
    </source>
</evidence>
<comment type="subunit">
    <text evidence="10">Heterotrimer of RecB, RecC and RecD. All subunits contribute to DNA-binding.</text>
</comment>
<dbReference type="HAMAP" id="MF_01486">
    <property type="entry name" value="RecC"/>
    <property type="match status" value="1"/>
</dbReference>
<keyword evidence="6 10" id="KW-0269">Exonuclease</keyword>
<proteinExistence type="inferred from homology"/>
<dbReference type="InterPro" id="IPR013986">
    <property type="entry name" value="DExx_box_DNA_helicase_dom_sf"/>
</dbReference>
<evidence type="ECO:0000256" key="9">
    <source>
        <dbReference type="ARBA" id="ARBA00023204"/>
    </source>
</evidence>
<dbReference type="Gene3D" id="3.40.50.10930">
    <property type="match status" value="1"/>
</dbReference>
<feature type="domain" description="RecC C-terminal" evidence="11">
    <location>
        <begin position="800"/>
        <end position="1022"/>
    </location>
</feature>